<dbReference type="AlphaFoldDB" id="A0A545TUP4"/>
<dbReference type="EMBL" id="VHSH01000003">
    <property type="protein sequence ID" value="TQV80945.1"/>
    <property type="molecule type" value="Genomic_DNA"/>
</dbReference>
<keyword evidence="2" id="KW-1185">Reference proteome</keyword>
<accession>A0A545TUP4</accession>
<reference evidence="1 2" key="1">
    <citation type="submission" date="2019-06" db="EMBL/GenBank/DDBJ databases">
        <title>Whole genome sequence for Rhodospirillaceae sp. R148.</title>
        <authorList>
            <person name="Wang G."/>
        </authorList>
    </citation>
    <scope>NUCLEOTIDE SEQUENCE [LARGE SCALE GENOMIC DNA]</scope>
    <source>
        <strain evidence="1 2">R148</strain>
    </source>
</reference>
<gene>
    <name evidence="1" type="primary">tagF</name>
    <name evidence="1" type="ORF">FKG95_09700</name>
</gene>
<dbReference type="PIRSF" id="PIRSF029287">
    <property type="entry name" value="UCP029287"/>
    <property type="match status" value="1"/>
</dbReference>
<dbReference type="OrthoDB" id="9801841at2"/>
<comment type="caution">
    <text evidence="1">The sequence shown here is derived from an EMBL/GenBank/DDBJ whole genome shotgun (WGS) entry which is preliminary data.</text>
</comment>
<proteinExistence type="predicted"/>
<dbReference type="InterPro" id="IPR038225">
    <property type="entry name" value="TagF_sf"/>
</dbReference>
<sequence>MDLEGPENGRHIEGEPGFYGKLPSKGDFVTRRLPQRFVEVWDTWLQNGLQTSQESLGEDWLSIYMTSPIWRFALSAGVGGPQVMTGVLMPSVDRVGRYFPLTLAVELEDCRSVAGLPKQASGWYAQAEDAVLTALEEGAEFEDVDARIQELGIPDHRGTGMTPLDREAGESGLRIAVDPSDGFAPDPAALLNHFLRQSYPRYCLWWTAGSEKVVPSMLVSAGLPSMGAFVAFLDGQWRESGWVGGMADAGDTSLREDDLGRSGRSDDVLDDDILDGII</sequence>
<name>A0A545TUP4_9PROT</name>
<dbReference type="Pfam" id="PF09867">
    <property type="entry name" value="TagF_N"/>
    <property type="match status" value="1"/>
</dbReference>
<evidence type="ECO:0000313" key="1">
    <source>
        <dbReference type="EMBL" id="TQV80945.1"/>
    </source>
</evidence>
<dbReference type="Proteomes" id="UP000315252">
    <property type="component" value="Unassembled WGS sequence"/>
</dbReference>
<evidence type="ECO:0000313" key="2">
    <source>
        <dbReference type="Proteomes" id="UP000315252"/>
    </source>
</evidence>
<dbReference type="Gene3D" id="3.40.1730.10">
    <property type="entry name" value="pa0076 domain"/>
    <property type="match status" value="1"/>
</dbReference>
<dbReference type="InterPro" id="IPR017748">
    <property type="entry name" value="TagF"/>
</dbReference>
<dbReference type="NCBIfam" id="TIGR03373">
    <property type="entry name" value="VI_minor_4"/>
    <property type="match status" value="1"/>
</dbReference>
<protein>
    <submittedName>
        <fullName evidence="1">Type VI secretion system-associated protein TagF</fullName>
    </submittedName>
</protein>
<organism evidence="1 2">
    <name type="scientific">Denitrobaculum tricleocarpae</name>
    <dbReference type="NCBI Taxonomy" id="2591009"/>
    <lineage>
        <taxon>Bacteria</taxon>
        <taxon>Pseudomonadati</taxon>
        <taxon>Pseudomonadota</taxon>
        <taxon>Alphaproteobacteria</taxon>
        <taxon>Rhodospirillales</taxon>
        <taxon>Rhodospirillaceae</taxon>
        <taxon>Denitrobaculum</taxon>
    </lineage>
</organism>